<dbReference type="InterPro" id="IPR011009">
    <property type="entry name" value="Kinase-like_dom_sf"/>
</dbReference>
<dbReference type="PANTHER" id="PTHR21064:SF6">
    <property type="entry name" value="AMINOGLYCOSIDE PHOSPHOTRANSFERASE DOMAIN-CONTAINING PROTEIN"/>
    <property type="match status" value="1"/>
</dbReference>
<organism evidence="1">
    <name type="scientific">marine metagenome</name>
    <dbReference type="NCBI Taxonomy" id="408172"/>
    <lineage>
        <taxon>unclassified sequences</taxon>
        <taxon>metagenomes</taxon>
        <taxon>ecological metagenomes</taxon>
    </lineage>
</organism>
<dbReference type="InterPro" id="IPR050249">
    <property type="entry name" value="Pseudomonas-type_ThrB"/>
</dbReference>
<proteinExistence type="predicted"/>
<dbReference type="SUPFAM" id="SSF56112">
    <property type="entry name" value="Protein kinase-like (PK-like)"/>
    <property type="match status" value="1"/>
</dbReference>
<feature type="non-terminal residue" evidence="1">
    <location>
        <position position="1"/>
    </location>
</feature>
<sequence length="125" mass="13772">VKITPSSSYTHLTEPEALGILSANYGIDGLINALPSERDQNFKVSVSGTNQFVLKIGSPLESDRFVIFQDEVLHFLTHHKLPFSVPSPVPGKDGKNILSFQTQTGEERLVRLVSYIEGEKFSGVI</sequence>
<dbReference type="GO" id="GO:0019202">
    <property type="term" value="F:amino acid kinase activity"/>
    <property type="evidence" value="ECO:0007669"/>
    <property type="project" value="TreeGrafter"/>
</dbReference>
<gene>
    <name evidence="1" type="ORF">METZ01_LOCUS119160</name>
</gene>
<dbReference type="PANTHER" id="PTHR21064">
    <property type="entry name" value="AMINOGLYCOSIDE PHOSPHOTRANSFERASE DOMAIN-CONTAINING PROTEIN-RELATED"/>
    <property type="match status" value="1"/>
</dbReference>
<dbReference type="AlphaFoldDB" id="A0A381XNE9"/>
<evidence type="ECO:0000313" key="1">
    <source>
        <dbReference type="EMBL" id="SVA66306.1"/>
    </source>
</evidence>
<accession>A0A381XNE9</accession>
<feature type="non-terminal residue" evidence="1">
    <location>
        <position position="125"/>
    </location>
</feature>
<name>A0A381XNE9_9ZZZZ</name>
<dbReference type="EMBL" id="UINC01015811">
    <property type="protein sequence ID" value="SVA66306.1"/>
    <property type="molecule type" value="Genomic_DNA"/>
</dbReference>
<protein>
    <recommendedName>
        <fullName evidence="2">Aminoglycoside phosphotransferase domain-containing protein</fullName>
    </recommendedName>
</protein>
<evidence type="ECO:0008006" key="2">
    <source>
        <dbReference type="Google" id="ProtNLM"/>
    </source>
</evidence>
<dbReference type="Gene3D" id="3.30.200.20">
    <property type="entry name" value="Phosphorylase Kinase, domain 1"/>
    <property type="match status" value="1"/>
</dbReference>
<reference evidence="1" key="1">
    <citation type="submission" date="2018-05" db="EMBL/GenBank/DDBJ databases">
        <authorList>
            <person name="Lanie J.A."/>
            <person name="Ng W.-L."/>
            <person name="Kazmierczak K.M."/>
            <person name="Andrzejewski T.M."/>
            <person name="Davidsen T.M."/>
            <person name="Wayne K.J."/>
            <person name="Tettelin H."/>
            <person name="Glass J.I."/>
            <person name="Rusch D."/>
            <person name="Podicherti R."/>
            <person name="Tsui H.-C.T."/>
            <person name="Winkler M.E."/>
        </authorList>
    </citation>
    <scope>NUCLEOTIDE SEQUENCE</scope>
</reference>